<dbReference type="SUPFAM" id="SSF52540">
    <property type="entry name" value="P-loop containing nucleoside triphosphate hydrolases"/>
    <property type="match status" value="1"/>
</dbReference>
<feature type="coiled-coil region" evidence="1">
    <location>
        <begin position="155"/>
        <end position="203"/>
    </location>
</feature>
<dbReference type="InterPro" id="IPR027417">
    <property type="entry name" value="P-loop_NTPase"/>
</dbReference>
<name>A0ABW0C2G8_9FLAO</name>
<dbReference type="InterPro" id="IPR051396">
    <property type="entry name" value="Bact_Antivir_Def_Nuclease"/>
</dbReference>
<comment type="caution">
    <text evidence="3">The sequence shown here is derived from an EMBL/GenBank/DDBJ whole genome shotgun (WGS) entry which is preliminary data.</text>
</comment>
<sequence>MENIKISNFRKIQDTWDLDLAPITFFTGTNNSGKSTIFKAMLLLEDYVKSPNHFQLDFNGPNSKKHKIHSYKNAVNEFMQSGSNWNLNFSYSNMGHIVSLRFQPYGFEDGNVIKGRLKLLEVVREKDCSKLCIENTGGNEYVVRLDIDFLNDISKTENEDELTDLNRLILNVENNIQINSVQLEELISRKNHLEKNIKHKQVKLSNNNLKDSFETWLAENAKKGSGKVKPYIRAIELLSNKTESNIFKNFVVDEIVELYNDVLIEQKKVGGKYYDEKAPSYGLSGFYSAALKLYLEFLKERRVSFSQYRLNKLYKNNLDSAVFRSHEYKNLTRRILETNINIDNDKKKLSILKQKQKPFEESEKKNKIVLMPEFSLDNFDQDLFSIDIILRDIIPNYLSENQNKFGKIDNSTETKKAFEFGDLITQILRFSVDHLGPQRHAQNHLYINNDSTSAINELINEHSLKPISKTSKAGKFLKKWMQEFDIGEDFKIKSIEGIASQIEIISSGKKINLADKGFGAGQIFTILLKIALEIQKTLVIKNSKNNVFLKSINIILIEEPEANLHPALQAKLADLFFEANKAFGIRFILETHSEYILRQSLFLHVKIDKSDKQSNPFGLYYFLKEGDPYAMNYLKNGKFDKSFGSGFFNVADDLAVDIYKANLKR</sequence>
<protein>
    <submittedName>
        <fullName evidence="3">AAA family ATPase</fullName>
    </submittedName>
</protein>
<dbReference type="PANTHER" id="PTHR43581:SF4">
    <property type="entry name" value="ATP_GTP PHOSPHATASE"/>
    <property type="match status" value="1"/>
</dbReference>
<feature type="domain" description="Endonuclease GajA/Old nuclease/RecF-like AAA" evidence="2">
    <location>
        <begin position="2"/>
        <end position="596"/>
    </location>
</feature>
<keyword evidence="1" id="KW-0175">Coiled coil</keyword>
<reference evidence="4" key="1">
    <citation type="journal article" date="2019" name="Int. J. Syst. Evol. Microbiol.">
        <title>The Global Catalogue of Microorganisms (GCM) 10K type strain sequencing project: providing services to taxonomists for standard genome sequencing and annotation.</title>
        <authorList>
            <consortium name="The Broad Institute Genomics Platform"/>
            <consortium name="The Broad Institute Genome Sequencing Center for Infectious Disease"/>
            <person name="Wu L."/>
            <person name="Ma J."/>
        </authorList>
    </citation>
    <scope>NUCLEOTIDE SEQUENCE [LARGE SCALE GENOMIC DNA]</scope>
    <source>
        <strain evidence="4">JCM 17978</strain>
    </source>
</reference>
<keyword evidence="4" id="KW-1185">Reference proteome</keyword>
<evidence type="ECO:0000256" key="1">
    <source>
        <dbReference type="SAM" id="Coils"/>
    </source>
</evidence>
<dbReference type="Pfam" id="PF13175">
    <property type="entry name" value="AAA_15"/>
    <property type="match status" value="1"/>
</dbReference>
<dbReference type="RefSeq" id="WP_376857941.1">
    <property type="nucleotide sequence ID" value="NZ_JBHSLA010000001.1"/>
</dbReference>
<dbReference type="Gene3D" id="3.40.50.300">
    <property type="entry name" value="P-loop containing nucleotide triphosphate hydrolases"/>
    <property type="match status" value="1"/>
</dbReference>
<evidence type="ECO:0000259" key="2">
    <source>
        <dbReference type="Pfam" id="PF13175"/>
    </source>
</evidence>
<accession>A0ABW0C2G8</accession>
<dbReference type="Proteomes" id="UP001596162">
    <property type="component" value="Unassembled WGS sequence"/>
</dbReference>
<evidence type="ECO:0000313" key="4">
    <source>
        <dbReference type="Proteomes" id="UP001596162"/>
    </source>
</evidence>
<gene>
    <name evidence="3" type="ORF">ACFPH8_00325</name>
</gene>
<dbReference type="EMBL" id="JBHSLA010000001">
    <property type="protein sequence ID" value="MFC5193760.1"/>
    <property type="molecule type" value="Genomic_DNA"/>
</dbReference>
<proteinExistence type="predicted"/>
<organism evidence="3 4">
    <name type="scientific">Bizionia hallyeonensis</name>
    <dbReference type="NCBI Taxonomy" id="1123757"/>
    <lineage>
        <taxon>Bacteria</taxon>
        <taxon>Pseudomonadati</taxon>
        <taxon>Bacteroidota</taxon>
        <taxon>Flavobacteriia</taxon>
        <taxon>Flavobacteriales</taxon>
        <taxon>Flavobacteriaceae</taxon>
        <taxon>Bizionia</taxon>
    </lineage>
</organism>
<dbReference type="PANTHER" id="PTHR43581">
    <property type="entry name" value="ATP/GTP PHOSPHATASE"/>
    <property type="match status" value="1"/>
</dbReference>
<dbReference type="InterPro" id="IPR041685">
    <property type="entry name" value="AAA_GajA/Old/RecF-like"/>
</dbReference>
<evidence type="ECO:0000313" key="3">
    <source>
        <dbReference type="EMBL" id="MFC5193760.1"/>
    </source>
</evidence>